<name>A0A2U3Q2A1_9BRAD</name>
<proteinExistence type="predicted"/>
<sequence length="24" mass="2747">MALGIATAFILYFTRYAVQMTYDS</sequence>
<dbReference type="KEGG" id="bvz:BRAD3257_4503"/>
<organism evidence="1 2">
    <name type="scientific">Bradyrhizobium vignae</name>
    <dbReference type="NCBI Taxonomy" id="1549949"/>
    <lineage>
        <taxon>Bacteria</taxon>
        <taxon>Pseudomonadati</taxon>
        <taxon>Pseudomonadota</taxon>
        <taxon>Alphaproteobacteria</taxon>
        <taxon>Hyphomicrobiales</taxon>
        <taxon>Nitrobacteraceae</taxon>
        <taxon>Bradyrhizobium</taxon>
    </lineage>
</organism>
<evidence type="ECO:0000313" key="1">
    <source>
        <dbReference type="EMBL" id="SPP95488.1"/>
    </source>
</evidence>
<dbReference type="EMBL" id="LS398110">
    <property type="protein sequence ID" value="SPP95488.1"/>
    <property type="molecule type" value="Genomic_DNA"/>
</dbReference>
<reference evidence="1 2" key="1">
    <citation type="submission" date="2018-03" db="EMBL/GenBank/DDBJ databases">
        <authorList>
            <person name="Gully D."/>
        </authorList>
    </citation>
    <scope>NUCLEOTIDE SEQUENCE [LARGE SCALE GENOMIC DNA]</scope>
    <source>
        <strain evidence="1">ORS3257</strain>
    </source>
</reference>
<accession>A0A2U3Q2A1</accession>
<dbReference type="Proteomes" id="UP000246085">
    <property type="component" value="Chromosome BRAD3257"/>
</dbReference>
<protein>
    <submittedName>
        <fullName evidence="1">Uncharacterized protein</fullName>
    </submittedName>
</protein>
<gene>
    <name evidence="1" type="ORF">BRAD3257_4503</name>
</gene>
<evidence type="ECO:0000313" key="2">
    <source>
        <dbReference type="Proteomes" id="UP000246085"/>
    </source>
</evidence>
<dbReference type="AlphaFoldDB" id="A0A2U3Q2A1"/>